<feature type="region of interest" description="Disordered" evidence="1">
    <location>
        <begin position="101"/>
        <end position="189"/>
    </location>
</feature>
<gene>
    <name evidence="2" type="ORF">HOLleu_14741</name>
</gene>
<evidence type="ECO:0000256" key="1">
    <source>
        <dbReference type="SAM" id="MobiDB-lite"/>
    </source>
</evidence>
<dbReference type="EMBL" id="JAIZAY010000006">
    <property type="protein sequence ID" value="KAJ8040446.1"/>
    <property type="molecule type" value="Genomic_DNA"/>
</dbReference>
<feature type="compositionally biased region" description="Basic and acidic residues" evidence="1">
    <location>
        <begin position="145"/>
        <end position="156"/>
    </location>
</feature>
<keyword evidence="3" id="KW-1185">Reference proteome</keyword>
<dbReference type="AlphaFoldDB" id="A0A9Q1C9C9"/>
<feature type="compositionally biased region" description="Basic and acidic residues" evidence="1">
    <location>
        <begin position="106"/>
        <end position="115"/>
    </location>
</feature>
<proteinExistence type="predicted"/>
<evidence type="ECO:0000313" key="3">
    <source>
        <dbReference type="Proteomes" id="UP001152320"/>
    </source>
</evidence>
<name>A0A9Q1C9C9_HOLLE</name>
<evidence type="ECO:0000313" key="2">
    <source>
        <dbReference type="EMBL" id="KAJ8040446.1"/>
    </source>
</evidence>
<dbReference type="Proteomes" id="UP001152320">
    <property type="component" value="Chromosome 6"/>
</dbReference>
<sequence>MHMEDKIYFLKEVISSVSLRPISKDLGFRAFKSIIMDSRSEDWRESNFLWLMWNFHTACEEKNSALRGEEEIFWPMTTAVVTLENVIDRLGYQTTVFTQRSRGARSKPELGRGDNDPFLTPENVVVGSKRKHSEKESGVSAEVEADPKPTADRYSDPSKGVHFKTQRGHGVSKGVYSQPAKDGGGVAGM</sequence>
<reference evidence="2" key="1">
    <citation type="submission" date="2021-10" db="EMBL/GenBank/DDBJ databases">
        <title>Tropical sea cucumber genome reveals ecological adaptation and Cuvierian tubules defense mechanism.</title>
        <authorList>
            <person name="Chen T."/>
        </authorList>
    </citation>
    <scope>NUCLEOTIDE SEQUENCE</scope>
    <source>
        <strain evidence="2">Nanhai2018</strain>
        <tissue evidence="2">Muscle</tissue>
    </source>
</reference>
<accession>A0A9Q1C9C9</accession>
<protein>
    <submittedName>
        <fullName evidence="2">Uncharacterized protein</fullName>
    </submittedName>
</protein>
<comment type="caution">
    <text evidence="2">The sequence shown here is derived from an EMBL/GenBank/DDBJ whole genome shotgun (WGS) entry which is preliminary data.</text>
</comment>
<organism evidence="2 3">
    <name type="scientific">Holothuria leucospilota</name>
    <name type="common">Black long sea cucumber</name>
    <name type="synonym">Mertensiothuria leucospilota</name>
    <dbReference type="NCBI Taxonomy" id="206669"/>
    <lineage>
        <taxon>Eukaryota</taxon>
        <taxon>Metazoa</taxon>
        <taxon>Echinodermata</taxon>
        <taxon>Eleutherozoa</taxon>
        <taxon>Echinozoa</taxon>
        <taxon>Holothuroidea</taxon>
        <taxon>Aspidochirotacea</taxon>
        <taxon>Aspidochirotida</taxon>
        <taxon>Holothuriidae</taxon>
        <taxon>Holothuria</taxon>
    </lineage>
</organism>